<keyword evidence="3" id="KW-1185">Reference proteome</keyword>
<reference evidence="2 3" key="1">
    <citation type="submission" date="2018-12" db="EMBL/GenBank/DDBJ databases">
        <authorList>
            <person name="Toschakov S.V."/>
        </authorList>
    </citation>
    <scope>NUCLEOTIDE SEQUENCE [LARGE SCALE GENOMIC DNA]</scope>
    <source>
        <strain evidence="2 3">GM2012</strain>
    </source>
</reference>
<feature type="region of interest" description="Disordered" evidence="1">
    <location>
        <begin position="29"/>
        <end position="76"/>
    </location>
</feature>
<reference evidence="2 3" key="2">
    <citation type="submission" date="2019-01" db="EMBL/GenBank/DDBJ databases">
        <title>Tautonia sociabilis, a novel thermotolerant planctomycete of Isosphaeraceae family, isolated from a 4000 m deep subterranean habitat.</title>
        <authorList>
            <person name="Kovaleva O.L."/>
            <person name="Elcheninov A.G."/>
            <person name="Van Heerden E."/>
            <person name="Toshchakov S.V."/>
            <person name="Novikov A."/>
            <person name="Bonch-Osmolovskaya E.A."/>
            <person name="Kublanov I.V."/>
        </authorList>
    </citation>
    <scope>NUCLEOTIDE SEQUENCE [LARGE SCALE GENOMIC DNA]</scope>
    <source>
        <strain evidence="2 3">GM2012</strain>
    </source>
</reference>
<name>A0A432MDW2_9BACT</name>
<accession>A0A432MDW2</accession>
<evidence type="ECO:0000313" key="2">
    <source>
        <dbReference type="EMBL" id="RUL83187.1"/>
    </source>
</evidence>
<proteinExistence type="predicted"/>
<organism evidence="2 3">
    <name type="scientific">Tautonia sociabilis</name>
    <dbReference type="NCBI Taxonomy" id="2080755"/>
    <lineage>
        <taxon>Bacteria</taxon>
        <taxon>Pseudomonadati</taxon>
        <taxon>Planctomycetota</taxon>
        <taxon>Planctomycetia</taxon>
        <taxon>Isosphaerales</taxon>
        <taxon>Isosphaeraceae</taxon>
        <taxon>Tautonia</taxon>
    </lineage>
</organism>
<protein>
    <submittedName>
        <fullName evidence="2">Uncharacterized protein</fullName>
    </submittedName>
</protein>
<comment type="caution">
    <text evidence="2">The sequence shown here is derived from an EMBL/GenBank/DDBJ whole genome shotgun (WGS) entry which is preliminary data.</text>
</comment>
<sequence length="76" mass="7796">MSTLNPQRRPRSLRPTALVAALVIGCGSPASDNRSVTAEADPGRAAAAREAAESARQEARAAEQAAVGTLGIEEQP</sequence>
<dbReference type="RefSeq" id="WP_126727724.1">
    <property type="nucleotide sequence ID" value="NZ_RYZH01000063.1"/>
</dbReference>
<dbReference type="EMBL" id="RYZH01000063">
    <property type="protein sequence ID" value="RUL83187.1"/>
    <property type="molecule type" value="Genomic_DNA"/>
</dbReference>
<feature type="compositionally biased region" description="Basic and acidic residues" evidence="1">
    <location>
        <begin position="50"/>
        <end position="61"/>
    </location>
</feature>
<evidence type="ECO:0000313" key="3">
    <source>
        <dbReference type="Proteomes" id="UP000280296"/>
    </source>
</evidence>
<evidence type="ECO:0000256" key="1">
    <source>
        <dbReference type="SAM" id="MobiDB-lite"/>
    </source>
</evidence>
<gene>
    <name evidence="2" type="ORF">TsocGM_22590</name>
</gene>
<dbReference type="AlphaFoldDB" id="A0A432MDW2"/>
<dbReference type="Proteomes" id="UP000280296">
    <property type="component" value="Unassembled WGS sequence"/>
</dbReference>